<name>A0A1J8PPY0_9AGAM</name>
<proteinExistence type="predicted"/>
<reference evidence="1 2" key="1">
    <citation type="submission" date="2016-03" db="EMBL/GenBank/DDBJ databases">
        <title>Comparative genomics of the ectomycorrhizal sister species Rhizopogon vinicolor and Rhizopogon vesiculosus (Basidiomycota: Boletales) reveals a divergence of the mating type B locus.</title>
        <authorList>
            <person name="Mujic A.B."/>
            <person name="Kuo A."/>
            <person name="Tritt A."/>
            <person name="Lipzen A."/>
            <person name="Chen C."/>
            <person name="Johnson J."/>
            <person name="Sharma A."/>
            <person name="Barry K."/>
            <person name="Grigoriev I.V."/>
            <person name="Spatafora J.W."/>
        </authorList>
    </citation>
    <scope>NUCLEOTIDE SEQUENCE [LARGE SCALE GENOMIC DNA]</scope>
    <source>
        <strain evidence="1 2">AM-OR11-056</strain>
    </source>
</reference>
<feature type="non-terminal residue" evidence="1">
    <location>
        <position position="58"/>
    </location>
</feature>
<organism evidence="1 2">
    <name type="scientific">Rhizopogon vesiculosus</name>
    <dbReference type="NCBI Taxonomy" id="180088"/>
    <lineage>
        <taxon>Eukaryota</taxon>
        <taxon>Fungi</taxon>
        <taxon>Dikarya</taxon>
        <taxon>Basidiomycota</taxon>
        <taxon>Agaricomycotina</taxon>
        <taxon>Agaricomycetes</taxon>
        <taxon>Agaricomycetidae</taxon>
        <taxon>Boletales</taxon>
        <taxon>Suillineae</taxon>
        <taxon>Rhizopogonaceae</taxon>
        <taxon>Rhizopogon</taxon>
    </lineage>
</organism>
<sequence length="58" mass="5923">MGYDANTYSSDGGAFHFNPAMGYNANAYSSDENSACGRACLQVGTAAFILDSGGSAFV</sequence>
<dbReference type="EMBL" id="LVVM01005743">
    <property type="protein sequence ID" value="OJA09859.1"/>
    <property type="molecule type" value="Genomic_DNA"/>
</dbReference>
<comment type="caution">
    <text evidence="1">The sequence shown here is derived from an EMBL/GenBank/DDBJ whole genome shotgun (WGS) entry which is preliminary data.</text>
</comment>
<dbReference type="AlphaFoldDB" id="A0A1J8PPY0"/>
<accession>A0A1J8PPY0</accession>
<keyword evidence="2" id="KW-1185">Reference proteome</keyword>
<protein>
    <submittedName>
        <fullName evidence="1">Uncharacterized protein</fullName>
    </submittedName>
</protein>
<evidence type="ECO:0000313" key="2">
    <source>
        <dbReference type="Proteomes" id="UP000183567"/>
    </source>
</evidence>
<evidence type="ECO:0000313" key="1">
    <source>
        <dbReference type="EMBL" id="OJA09859.1"/>
    </source>
</evidence>
<dbReference type="Proteomes" id="UP000183567">
    <property type="component" value="Unassembled WGS sequence"/>
</dbReference>
<gene>
    <name evidence="1" type="ORF">AZE42_13976</name>
</gene>